<feature type="chain" id="PRO_5046478156" evidence="1">
    <location>
        <begin position="24"/>
        <end position="212"/>
    </location>
</feature>
<dbReference type="InterPro" id="IPR009078">
    <property type="entry name" value="Ferritin-like_SF"/>
</dbReference>
<reference evidence="4" key="1">
    <citation type="journal article" date="2019" name="Int. J. Syst. Evol. Microbiol.">
        <title>The Global Catalogue of Microorganisms (GCM) 10K type strain sequencing project: providing services to taxonomists for standard genome sequencing and annotation.</title>
        <authorList>
            <consortium name="The Broad Institute Genomics Platform"/>
            <consortium name="The Broad Institute Genome Sequencing Center for Infectious Disease"/>
            <person name="Wu L."/>
            <person name="Ma J."/>
        </authorList>
    </citation>
    <scope>NUCLEOTIDE SEQUENCE [LARGE SCALE GENOMIC DNA]</scope>
    <source>
        <strain evidence="4">JCM 17978</strain>
    </source>
</reference>
<gene>
    <name evidence="3" type="ORF">ACFPH8_06070</name>
</gene>
<comment type="caution">
    <text evidence="3">The sequence shown here is derived from an EMBL/GenBank/DDBJ whole genome shotgun (WGS) entry which is preliminary data.</text>
</comment>
<proteinExistence type="predicted"/>
<dbReference type="CDD" id="cd01048">
    <property type="entry name" value="Ferritin_like_AB2"/>
    <property type="match status" value="1"/>
</dbReference>
<dbReference type="Gene3D" id="1.20.1260.10">
    <property type="match status" value="1"/>
</dbReference>
<organism evidence="3 4">
    <name type="scientific">Bizionia hallyeonensis</name>
    <dbReference type="NCBI Taxonomy" id="1123757"/>
    <lineage>
        <taxon>Bacteria</taxon>
        <taxon>Pseudomonadati</taxon>
        <taxon>Bacteroidota</taxon>
        <taxon>Flavobacteriia</taxon>
        <taxon>Flavobacteriales</taxon>
        <taxon>Flavobacteriaceae</taxon>
        <taxon>Bizionia</taxon>
    </lineage>
</organism>
<dbReference type="EMBL" id="JBHSLA010000002">
    <property type="protein sequence ID" value="MFC5194889.1"/>
    <property type="molecule type" value="Genomic_DNA"/>
</dbReference>
<evidence type="ECO:0000256" key="1">
    <source>
        <dbReference type="SAM" id="SignalP"/>
    </source>
</evidence>
<evidence type="ECO:0000259" key="2">
    <source>
        <dbReference type="Pfam" id="PF09968"/>
    </source>
</evidence>
<dbReference type="InterPro" id="IPR019243">
    <property type="entry name" value="DUF2202"/>
</dbReference>
<dbReference type="Pfam" id="PF09968">
    <property type="entry name" value="DUF2202"/>
    <property type="match status" value="1"/>
</dbReference>
<feature type="signal peptide" evidence="1">
    <location>
        <begin position="1"/>
        <end position="23"/>
    </location>
</feature>
<keyword evidence="4" id="KW-1185">Reference proteome</keyword>
<protein>
    <submittedName>
        <fullName evidence="3">DUF2202 domain-containing protein</fullName>
    </submittedName>
</protein>
<dbReference type="InterPro" id="IPR012347">
    <property type="entry name" value="Ferritin-like"/>
</dbReference>
<feature type="domain" description="DUF2202" evidence="2">
    <location>
        <begin position="50"/>
        <end position="205"/>
    </location>
</feature>
<evidence type="ECO:0000313" key="3">
    <source>
        <dbReference type="EMBL" id="MFC5194889.1"/>
    </source>
</evidence>
<evidence type="ECO:0000313" key="4">
    <source>
        <dbReference type="Proteomes" id="UP001596162"/>
    </source>
</evidence>
<dbReference type="SUPFAM" id="SSF47240">
    <property type="entry name" value="Ferritin-like"/>
    <property type="match status" value="1"/>
</dbReference>
<name>A0ABW0C3V1_9FLAO</name>
<dbReference type="RefSeq" id="WP_376859333.1">
    <property type="nucleotide sequence ID" value="NZ_JBHSLA010000002.1"/>
</dbReference>
<keyword evidence="1" id="KW-0732">Signal</keyword>
<sequence length="212" mass="23923">MKNSKFMQLMPFLLLAISFTLLSACDNNDDDTTKGKNQNTEEVLTDADTAALLFMLEEEKLARDTYTYINDLWSIDQFANIKNSEQSHMNAIENQLIKNNIDYTILPYGAFFNEELQSLYNQFEIDGAISIDNAYQIGATIEDLDIVDLQDYLDTSSNTTLISIFGKLQCGSRNHLRSFVSGIEAIGSTYTPQYLSQDAYNIIINGTHESCN</sequence>
<accession>A0ABW0C3V1</accession>
<dbReference type="PROSITE" id="PS51257">
    <property type="entry name" value="PROKAR_LIPOPROTEIN"/>
    <property type="match status" value="1"/>
</dbReference>
<dbReference type="Proteomes" id="UP001596162">
    <property type="component" value="Unassembled WGS sequence"/>
</dbReference>